<gene>
    <name evidence="1" type="ORF">BU14_0242s0008</name>
</gene>
<sequence length="292" mass="29562">MAAAAARRGGWRGGGGGGLCHRRCRTVAQRAPLRVGTGGRGGTAGGWRGGGGGGLCHRRCRTVAQRAPLRVGTGGRGGTAGGLAEGGGGGVFATAAAASWRGARPCASAMAAAAARRGGWRGGGGGGLCHRRCRIVARHPPLRVGNGGRGGTGGASPTLLAGGLWPQERRVPAAILPLAAVAWAAAAAAQAAVACPWPLHGVSCRSPRTPHGRRPSAAAATAAAAGLHALVAAADGADGTTRRRWFSLCLPWVATRVRGPRLLRMFLFFLHLRPTSYLDSIPLEHHVSQRSK</sequence>
<keyword evidence="2" id="KW-1185">Reference proteome</keyword>
<reference evidence="1 2" key="1">
    <citation type="submission" date="2017-03" db="EMBL/GenBank/DDBJ databases">
        <title>WGS assembly of Porphyra umbilicalis.</title>
        <authorList>
            <person name="Brawley S.H."/>
            <person name="Blouin N.A."/>
            <person name="Ficko-Blean E."/>
            <person name="Wheeler G.L."/>
            <person name="Lohr M."/>
            <person name="Goodson H.V."/>
            <person name="Jenkins J.W."/>
            <person name="Blaby-Haas C.E."/>
            <person name="Helliwell K.E."/>
            <person name="Chan C."/>
            <person name="Marriage T."/>
            <person name="Bhattacharya D."/>
            <person name="Klein A.S."/>
            <person name="Badis Y."/>
            <person name="Brodie J."/>
            <person name="Cao Y."/>
            <person name="Collen J."/>
            <person name="Dittami S.M."/>
            <person name="Gachon C.M."/>
            <person name="Green B.R."/>
            <person name="Karpowicz S."/>
            <person name="Kim J.W."/>
            <person name="Kudahl U."/>
            <person name="Lin S."/>
            <person name="Michel G."/>
            <person name="Mittag M."/>
            <person name="Olson B.J."/>
            <person name="Pangilinan J."/>
            <person name="Peng Y."/>
            <person name="Qiu H."/>
            <person name="Shu S."/>
            <person name="Singer J.T."/>
            <person name="Smith A.G."/>
            <person name="Sprecher B.N."/>
            <person name="Wagner V."/>
            <person name="Wang W."/>
            <person name="Wang Z.-Y."/>
            <person name="Yan J."/>
            <person name="Yarish C."/>
            <person name="Zoeuner-Riek S."/>
            <person name="Zhuang Y."/>
            <person name="Zou Y."/>
            <person name="Lindquist E.A."/>
            <person name="Grimwood J."/>
            <person name="Barry K."/>
            <person name="Rokhsar D.S."/>
            <person name="Schmutz J."/>
            <person name="Stiller J.W."/>
            <person name="Grossman A.R."/>
            <person name="Prochnik S.E."/>
        </authorList>
    </citation>
    <scope>NUCLEOTIDE SEQUENCE [LARGE SCALE GENOMIC DNA]</scope>
    <source>
        <strain evidence="1">4086291</strain>
    </source>
</reference>
<proteinExistence type="predicted"/>
<dbReference type="EMBL" id="KV918908">
    <property type="protein sequence ID" value="OSX75290.1"/>
    <property type="molecule type" value="Genomic_DNA"/>
</dbReference>
<dbReference type="Proteomes" id="UP000218209">
    <property type="component" value="Unassembled WGS sequence"/>
</dbReference>
<accession>A0A1X6P3G4</accession>
<protein>
    <submittedName>
        <fullName evidence="1">Uncharacterized protein</fullName>
    </submittedName>
</protein>
<dbReference type="AlphaFoldDB" id="A0A1X6P3G4"/>
<organism evidence="1 2">
    <name type="scientific">Porphyra umbilicalis</name>
    <name type="common">Purple laver</name>
    <name type="synonym">Red alga</name>
    <dbReference type="NCBI Taxonomy" id="2786"/>
    <lineage>
        <taxon>Eukaryota</taxon>
        <taxon>Rhodophyta</taxon>
        <taxon>Bangiophyceae</taxon>
        <taxon>Bangiales</taxon>
        <taxon>Bangiaceae</taxon>
        <taxon>Porphyra</taxon>
    </lineage>
</organism>
<evidence type="ECO:0000313" key="1">
    <source>
        <dbReference type="EMBL" id="OSX75290.1"/>
    </source>
</evidence>
<evidence type="ECO:0000313" key="2">
    <source>
        <dbReference type="Proteomes" id="UP000218209"/>
    </source>
</evidence>
<name>A0A1X6P3G4_PORUM</name>